<dbReference type="HAMAP" id="MF_00484">
    <property type="entry name" value="Glycogen_synth"/>
    <property type="match status" value="1"/>
</dbReference>
<feature type="binding site" evidence="11">
    <location>
        <position position="21"/>
    </location>
    <ligand>
        <name>ADP-alpha-D-glucose</name>
        <dbReference type="ChEBI" id="CHEBI:57498"/>
    </ligand>
</feature>
<dbReference type="Pfam" id="PF08323">
    <property type="entry name" value="Glyco_transf_5"/>
    <property type="match status" value="1"/>
</dbReference>
<proteinExistence type="inferred from homology"/>
<dbReference type="UniPathway" id="UPA00164"/>
<protein>
    <recommendedName>
        <fullName evidence="6 11">Glycogen synthase</fullName>
        <ecNumber evidence="5 11">2.4.1.21</ecNumber>
    </recommendedName>
    <alternativeName>
        <fullName evidence="10 11">Starch [bacterial glycogen] synthase</fullName>
    </alternativeName>
</protein>
<dbReference type="GO" id="GO:0005978">
    <property type="term" value="P:glycogen biosynthetic process"/>
    <property type="evidence" value="ECO:0007669"/>
    <property type="project" value="UniProtKB-UniRule"/>
</dbReference>
<dbReference type="EC" id="2.4.1.21" evidence="5 11"/>
<dbReference type="GO" id="GO:0005829">
    <property type="term" value="C:cytosol"/>
    <property type="evidence" value="ECO:0007669"/>
    <property type="project" value="TreeGrafter"/>
</dbReference>
<evidence type="ECO:0000256" key="11">
    <source>
        <dbReference type="HAMAP-Rule" id="MF_00484"/>
    </source>
</evidence>
<dbReference type="InterPro" id="IPR011835">
    <property type="entry name" value="GS/SS"/>
</dbReference>
<feature type="domain" description="Glycosyl transferase family 1" evidence="12">
    <location>
        <begin position="302"/>
        <end position="452"/>
    </location>
</feature>
<keyword evidence="15" id="KW-1185">Reference proteome</keyword>
<sequence length="488" mass="54103">MPATRKLNICLASSEVAPLAKTGGLADVSAALSATLHDAGHDVRLLMPYYDSIDTQALDIAPVQGLQDIAIRIGHRDGHFSIDSTTLPGSTLTIYLLRCPELYDRGSIYTNSEDEHLRFILLSRAAIVMCQHMQFAPDIMHCHDWHTALIPLYLKTYYSWDKLFANTRTVLTIHNIGYQGVFGAGIIADLDLGGSVSELHQDDLGNGRINFLKTGVLHADVLTTVSPTYAEEIKTDEYGMGLQDLLRARSSTLVGILNGVDYNDWNPATDERIAATYSAQDMRGKATCKKQLQLDLGLPVTPDRPMIGIVTRLVSQKGIDLVDQVLPALLATRDFSLAVLGSGEAHYEEFFQWLQRKFPDKVCFYRGYNERLAHAIEAGSDLFLMPSLYEPCGLNQMYSLKYGTVPIVRKTGGLADSVQLIDPENGSGTGIVFNSYNEAALTWAINTALDLYQNKPLWQQVVQNGMAQDFSWVRQAQLYTELFRKLGT</sequence>
<evidence type="ECO:0000256" key="6">
    <source>
        <dbReference type="ARBA" id="ARBA00019935"/>
    </source>
</evidence>
<dbReference type="RefSeq" id="WP_068613509.1">
    <property type="nucleotide sequence ID" value="NZ_CP016268.1"/>
</dbReference>
<dbReference type="EMBL" id="CP016268">
    <property type="protein sequence ID" value="ANO50595.1"/>
    <property type="molecule type" value="Genomic_DNA"/>
</dbReference>
<dbReference type="KEGG" id="woc:BA177_04660"/>
<feature type="domain" description="Starch synthase catalytic" evidence="13">
    <location>
        <begin position="8"/>
        <end position="247"/>
    </location>
</feature>
<evidence type="ECO:0000256" key="2">
    <source>
        <dbReference type="ARBA" id="ARBA00002764"/>
    </source>
</evidence>
<evidence type="ECO:0000256" key="4">
    <source>
        <dbReference type="ARBA" id="ARBA00010281"/>
    </source>
</evidence>
<comment type="similarity">
    <text evidence="4 11">Belongs to the glycosyltransferase 1 family. Bacterial/plant glycogen synthase subfamily.</text>
</comment>
<evidence type="ECO:0000256" key="10">
    <source>
        <dbReference type="ARBA" id="ARBA00031722"/>
    </source>
</evidence>
<dbReference type="STRING" id="1548547.BA177_04660"/>
<evidence type="ECO:0000259" key="12">
    <source>
        <dbReference type="Pfam" id="PF00534"/>
    </source>
</evidence>
<evidence type="ECO:0000313" key="15">
    <source>
        <dbReference type="Proteomes" id="UP000092695"/>
    </source>
</evidence>
<evidence type="ECO:0000256" key="1">
    <source>
        <dbReference type="ARBA" id="ARBA00001478"/>
    </source>
</evidence>
<dbReference type="Pfam" id="PF00534">
    <property type="entry name" value="Glycos_transf_1"/>
    <property type="match status" value="1"/>
</dbReference>
<evidence type="ECO:0000256" key="3">
    <source>
        <dbReference type="ARBA" id="ARBA00004964"/>
    </source>
</evidence>
<comment type="function">
    <text evidence="2 11">Synthesizes alpha-1,4-glucan chains using ADP-glucose.</text>
</comment>
<dbReference type="PANTHER" id="PTHR45825:SF11">
    <property type="entry name" value="ALPHA AMYLASE DOMAIN-CONTAINING PROTEIN"/>
    <property type="match status" value="1"/>
</dbReference>
<reference evidence="14 15" key="1">
    <citation type="submission" date="2016-06" db="EMBL/GenBank/DDBJ databases">
        <title>Complete genome sequence of a deep-branching marine Gamma Proteobacterium Woeseia oceani type strain XK5.</title>
        <authorList>
            <person name="Mu D."/>
            <person name="Du Z."/>
        </authorList>
    </citation>
    <scope>NUCLEOTIDE SEQUENCE [LARGE SCALE GENOMIC DNA]</scope>
    <source>
        <strain evidence="14 15">XK5</strain>
    </source>
</reference>
<dbReference type="PANTHER" id="PTHR45825">
    <property type="entry name" value="GRANULE-BOUND STARCH SYNTHASE 1, CHLOROPLASTIC/AMYLOPLASTIC"/>
    <property type="match status" value="1"/>
</dbReference>
<organism evidence="14 15">
    <name type="scientific">Woeseia oceani</name>
    <dbReference type="NCBI Taxonomy" id="1548547"/>
    <lineage>
        <taxon>Bacteria</taxon>
        <taxon>Pseudomonadati</taxon>
        <taxon>Pseudomonadota</taxon>
        <taxon>Gammaproteobacteria</taxon>
        <taxon>Woeseiales</taxon>
        <taxon>Woeseiaceae</taxon>
        <taxon>Woeseia</taxon>
    </lineage>
</organism>
<dbReference type="GO" id="GO:0009011">
    <property type="term" value="F:alpha-1,4-glucan glucosyltransferase (ADP-glucose donor) activity"/>
    <property type="evidence" value="ECO:0007669"/>
    <property type="project" value="UniProtKB-UniRule"/>
</dbReference>
<dbReference type="GO" id="GO:0004373">
    <property type="term" value="F:alpha-1,4-glucan glucosyltransferase (UDP-glucose donor) activity"/>
    <property type="evidence" value="ECO:0007669"/>
    <property type="project" value="InterPro"/>
</dbReference>
<dbReference type="NCBIfam" id="NF001899">
    <property type="entry name" value="PRK00654.1-2"/>
    <property type="match status" value="1"/>
</dbReference>
<evidence type="ECO:0000259" key="13">
    <source>
        <dbReference type="Pfam" id="PF08323"/>
    </source>
</evidence>
<gene>
    <name evidence="11" type="primary">glgA</name>
    <name evidence="14" type="ORF">BA177_04660</name>
</gene>
<keyword evidence="8 11" id="KW-0808">Transferase</keyword>
<dbReference type="Gene3D" id="3.40.50.2000">
    <property type="entry name" value="Glycogen Phosphorylase B"/>
    <property type="match status" value="2"/>
</dbReference>
<evidence type="ECO:0000313" key="14">
    <source>
        <dbReference type="EMBL" id="ANO50595.1"/>
    </source>
</evidence>
<accession>A0A193LDI8</accession>
<evidence type="ECO:0000256" key="8">
    <source>
        <dbReference type="ARBA" id="ARBA00022679"/>
    </source>
</evidence>
<evidence type="ECO:0000256" key="7">
    <source>
        <dbReference type="ARBA" id="ARBA00022676"/>
    </source>
</evidence>
<dbReference type="CDD" id="cd03791">
    <property type="entry name" value="GT5_Glycogen_synthase_DULL1-like"/>
    <property type="match status" value="1"/>
</dbReference>
<keyword evidence="9 11" id="KW-0320">Glycogen biosynthesis</keyword>
<dbReference type="SUPFAM" id="SSF53756">
    <property type="entry name" value="UDP-Glycosyltransferase/glycogen phosphorylase"/>
    <property type="match status" value="1"/>
</dbReference>
<comment type="pathway">
    <text evidence="3 11">Glycan biosynthesis; glycogen biosynthesis.</text>
</comment>
<evidence type="ECO:0000256" key="9">
    <source>
        <dbReference type="ARBA" id="ARBA00023056"/>
    </source>
</evidence>
<dbReference type="NCBIfam" id="TIGR02095">
    <property type="entry name" value="glgA"/>
    <property type="match status" value="1"/>
</dbReference>
<dbReference type="Proteomes" id="UP000092695">
    <property type="component" value="Chromosome"/>
</dbReference>
<name>A0A193LDI8_9GAMM</name>
<dbReference type="AlphaFoldDB" id="A0A193LDI8"/>
<dbReference type="InterPro" id="IPR001296">
    <property type="entry name" value="Glyco_trans_1"/>
</dbReference>
<dbReference type="InterPro" id="IPR013534">
    <property type="entry name" value="Starch_synth_cat_dom"/>
</dbReference>
<comment type="catalytic activity">
    <reaction evidence="1 11">
        <text>[(1-&gt;4)-alpha-D-glucosyl](n) + ADP-alpha-D-glucose = [(1-&gt;4)-alpha-D-glucosyl](n+1) + ADP + H(+)</text>
        <dbReference type="Rhea" id="RHEA:18189"/>
        <dbReference type="Rhea" id="RHEA-COMP:9584"/>
        <dbReference type="Rhea" id="RHEA-COMP:9587"/>
        <dbReference type="ChEBI" id="CHEBI:15378"/>
        <dbReference type="ChEBI" id="CHEBI:15444"/>
        <dbReference type="ChEBI" id="CHEBI:57498"/>
        <dbReference type="ChEBI" id="CHEBI:456216"/>
        <dbReference type="EC" id="2.4.1.21"/>
    </reaction>
</comment>
<evidence type="ECO:0000256" key="5">
    <source>
        <dbReference type="ARBA" id="ARBA00012588"/>
    </source>
</evidence>
<keyword evidence="7 11" id="KW-0328">Glycosyltransferase</keyword>